<organism evidence="1 2">
    <name type="scientific">Rhizobium fredii</name>
    <name type="common">Sinorhizobium fredii</name>
    <dbReference type="NCBI Taxonomy" id="380"/>
    <lineage>
        <taxon>Bacteria</taxon>
        <taxon>Pseudomonadati</taxon>
        <taxon>Pseudomonadota</taxon>
        <taxon>Alphaproteobacteria</taxon>
        <taxon>Hyphomicrobiales</taxon>
        <taxon>Rhizobiaceae</taxon>
        <taxon>Sinorhizobium/Ensifer group</taxon>
        <taxon>Sinorhizobium</taxon>
    </lineage>
</organism>
<accession>A0A844AHR3</accession>
<dbReference type="AlphaFoldDB" id="A0A844AHR3"/>
<name>A0A844AHR3_RHIFR</name>
<proteinExistence type="predicted"/>
<evidence type="ECO:0000313" key="2">
    <source>
        <dbReference type="Proteomes" id="UP000466694"/>
    </source>
</evidence>
<protein>
    <submittedName>
        <fullName evidence="1">Uncharacterized protein</fullName>
    </submittedName>
</protein>
<dbReference type="EMBL" id="WISZ01000180">
    <property type="protein sequence ID" value="MQX11478.1"/>
    <property type="molecule type" value="Genomic_DNA"/>
</dbReference>
<dbReference type="Proteomes" id="UP000466694">
    <property type="component" value="Unassembled WGS sequence"/>
</dbReference>
<gene>
    <name evidence="1" type="ORF">GHK48_25205</name>
</gene>
<evidence type="ECO:0000313" key="1">
    <source>
        <dbReference type="EMBL" id="MQX11478.1"/>
    </source>
</evidence>
<reference evidence="1 2" key="1">
    <citation type="journal article" date="2013" name="Genome Biol.">
        <title>Comparative genomics of the core and accessory genomes of 48 Sinorhizobium strains comprising five genospecies.</title>
        <authorList>
            <person name="Sugawara M."/>
            <person name="Epstein B."/>
            <person name="Badgley B.D."/>
            <person name="Unno T."/>
            <person name="Xu L."/>
            <person name="Reese J."/>
            <person name="Gyaneshwar P."/>
            <person name="Denny R."/>
            <person name="Mudge J."/>
            <person name="Bharti A.K."/>
            <person name="Farmer A.D."/>
            <person name="May G.D."/>
            <person name="Woodward J.E."/>
            <person name="Medigue C."/>
            <person name="Vallenet D."/>
            <person name="Lajus A."/>
            <person name="Rouy Z."/>
            <person name="Martinez-Vaz B."/>
            <person name="Tiffin P."/>
            <person name="Young N.D."/>
            <person name="Sadowsky M.J."/>
        </authorList>
    </citation>
    <scope>NUCLEOTIDE SEQUENCE [LARGE SCALE GENOMIC DNA]</scope>
    <source>
        <strain evidence="1 2">USDA205</strain>
    </source>
</reference>
<comment type="caution">
    <text evidence="1">The sequence shown here is derived from an EMBL/GenBank/DDBJ whole genome shotgun (WGS) entry which is preliminary data.</text>
</comment>
<sequence>MGWSALSTSDSKVFYRVAWLLGRGKMVEIDAILITDVNGIGTTADDQLAFVSLIADQGETTTVAFGPEMGSRIAASFMAACGQLQHQIATRTGKEERKFKPFAAAGFSVRAGLAADGSNSGMLSISTVAGAEVHFIATERSLRELENQLTLLLEQLRLRSRPN</sequence>